<feature type="transmembrane region" description="Helical" evidence="6">
    <location>
        <begin position="423"/>
        <end position="442"/>
    </location>
</feature>
<sequence>MLLGSFTMSISQSSISTAYPTLMQFFGIDASTVQWLTTGFMLIMCVMMPVSPWLLNNIKFKQLFLMILAIFDIGTLIVVIAPNFGIMMLGRAMEAVAVGILFPSYQSVLLYITPEEKRGSTMGYAGLIMGSALACGPILSAIVLHFSAWRGLFIVFMIIISALFVISLFAIKDVMPQKESHLDITSVIMSFGLIGILYVVNMIGKANIDFTLAIVILLVSILMIVVFVIRQFTIKQPLLQLRVLKNFNYDLSIGLTGASYIALIVVTVIFPLYYQNVLGVSKTISGLALAPGAILLSLLNPITGKLADKIGFKLVMLIGMTMILVGWGTLSIVGASISLVPMMILAALIEGGNAFVMMPAVTMGANSLPKDLISDGTAVVSTFRQILGSTGVLVATLILSNVMTDNVSRGMSHSLAQQSGYHVVFITFFVIEIIGLVMALMLKNTKQTKIK</sequence>
<accession>A0ABY4PJC5</accession>
<gene>
    <name evidence="8" type="ORF">MOO46_04135</name>
</gene>
<dbReference type="InterPro" id="IPR020846">
    <property type="entry name" value="MFS_dom"/>
</dbReference>
<reference evidence="8 9" key="1">
    <citation type="journal article" date="2022" name="Int. J. Syst. Evol. Microbiol.">
        <title>Apilactobacillus apisilvae sp. nov., Nicolia spurrieriana gen. nov. sp. nov., Bombilactobacillus folatiphilus sp. nov. and Bombilactobacillus thymidiniphilus sp. nov., four new lactic acid bacterial isolates from stingless bees Tetragonula carbonaria and Austroplebeia australis.</title>
        <authorList>
            <person name="Oliphant S.A."/>
            <person name="Watson-Haigh N.S."/>
            <person name="Sumby K.M."/>
            <person name="Gardner J."/>
            <person name="Groom S."/>
            <person name="Jiranek V."/>
        </authorList>
    </citation>
    <scope>NUCLEOTIDE SEQUENCE [LARGE SCALE GENOMIC DNA]</scope>
    <source>
        <strain evidence="8 9">SG5_A10</strain>
    </source>
</reference>
<feature type="transmembrane region" description="Helical" evidence="6">
    <location>
        <begin position="314"/>
        <end position="337"/>
    </location>
</feature>
<feature type="transmembrane region" description="Helical" evidence="6">
    <location>
        <begin position="280"/>
        <end position="302"/>
    </location>
</feature>
<evidence type="ECO:0000256" key="5">
    <source>
        <dbReference type="ARBA" id="ARBA00023136"/>
    </source>
</evidence>
<feature type="transmembrane region" description="Helical" evidence="6">
    <location>
        <begin position="152"/>
        <end position="171"/>
    </location>
</feature>
<dbReference type="SUPFAM" id="SSF103473">
    <property type="entry name" value="MFS general substrate transporter"/>
    <property type="match status" value="1"/>
</dbReference>
<evidence type="ECO:0000259" key="7">
    <source>
        <dbReference type="PROSITE" id="PS50850"/>
    </source>
</evidence>
<feature type="transmembrane region" description="Helical" evidence="6">
    <location>
        <begin position="251"/>
        <end position="274"/>
    </location>
</feature>
<proteinExistence type="predicted"/>
<keyword evidence="9" id="KW-1185">Reference proteome</keyword>
<feature type="transmembrane region" description="Helical" evidence="6">
    <location>
        <begin position="63"/>
        <end position="86"/>
    </location>
</feature>
<name>A0ABY4PJC5_9LACO</name>
<dbReference type="Gene3D" id="1.20.1250.20">
    <property type="entry name" value="MFS general substrate transporter like domains"/>
    <property type="match status" value="2"/>
</dbReference>
<feature type="domain" description="Major facilitator superfamily (MFS) profile" evidence="7">
    <location>
        <begin position="1"/>
        <end position="447"/>
    </location>
</feature>
<evidence type="ECO:0000256" key="4">
    <source>
        <dbReference type="ARBA" id="ARBA00022989"/>
    </source>
</evidence>
<evidence type="ECO:0000313" key="8">
    <source>
        <dbReference type="EMBL" id="UQS85733.1"/>
    </source>
</evidence>
<dbReference type="InterPro" id="IPR011701">
    <property type="entry name" value="MFS"/>
</dbReference>
<dbReference type="RefSeq" id="WP_249511697.1">
    <property type="nucleotide sequence ID" value="NZ_CP093362.1"/>
</dbReference>
<evidence type="ECO:0000256" key="2">
    <source>
        <dbReference type="ARBA" id="ARBA00022448"/>
    </source>
</evidence>
<feature type="transmembrane region" description="Helical" evidence="6">
    <location>
        <begin position="92"/>
        <end position="112"/>
    </location>
</feature>
<keyword evidence="3 6" id="KW-0812">Transmembrane</keyword>
<evidence type="ECO:0000256" key="3">
    <source>
        <dbReference type="ARBA" id="ARBA00022692"/>
    </source>
</evidence>
<feature type="transmembrane region" description="Helical" evidence="6">
    <location>
        <begin position="343"/>
        <end position="365"/>
    </location>
</feature>
<keyword evidence="2" id="KW-0813">Transport</keyword>
<dbReference type="PANTHER" id="PTHR42718:SF24">
    <property type="entry name" value="MAJOR FACILITATOR SUPERFAMILY (MFS) PROFILE DOMAIN-CONTAINING PROTEIN"/>
    <property type="match status" value="1"/>
</dbReference>
<evidence type="ECO:0000256" key="6">
    <source>
        <dbReference type="SAM" id="Phobius"/>
    </source>
</evidence>
<feature type="transmembrane region" description="Helical" evidence="6">
    <location>
        <begin position="210"/>
        <end position="230"/>
    </location>
</feature>
<feature type="transmembrane region" description="Helical" evidence="6">
    <location>
        <begin position="183"/>
        <end position="204"/>
    </location>
</feature>
<organism evidence="8 9">
    <name type="scientific">Apilactobacillus apisilvae</name>
    <dbReference type="NCBI Taxonomy" id="2923364"/>
    <lineage>
        <taxon>Bacteria</taxon>
        <taxon>Bacillati</taxon>
        <taxon>Bacillota</taxon>
        <taxon>Bacilli</taxon>
        <taxon>Lactobacillales</taxon>
        <taxon>Lactobacillaceae</taxon>
        <taxon>Apilactobacillus</taxon>
    </lineage>
</organism>
<dbReference type="InterPro" id="IPR036259">
    <property type="entry name" value="MFS_trans_sf"/>
</dbReference>
<dbReference type="Pfam" id="PF07690">
    <property type="entry name" value="MFS_1"/>
    <property type="match status" value="1"/>
</dbReference>
<comment type="subcellular location">
    <subcellularLocation>
        <location evidence="1">Cell membrane</location>
        <topology evidence="1">Multi-pass membrane protein</topology>
    </subcellularLocation>
</comment>
<evidence type="ECO:0000256" key="1">
    <source>
        <dbReference type="ARBA" id="ARBA00004651"/>
    </source>
</evidence>
<feature type="transmembrane region" description="Helical" evidence="6">
    <location>
        <begin position="124"/>
        <end position="146"/>
    </location>
</feature>
<dbReference type="Proteomes" id="UP000831859">
    <property type="component" value="Chromosome"/>
</dbReference>
<dbReference type="EMBL" id="CP093362">
    <property type="protein sequence ID" value="UQS85733.1"/>
    <property type="molecule type" value="Genomic_DNA"/>
</dbReference>
<keyword evidence="5 6" id="KW-0472">Membrane</keyword>
<protein>
    <submittedName>
        <fullName evidence="8">MFS transporter</fullName>
    </submittedName>
</protein>
<evidence type="ECO:0000313" key="9">
    <source>
        <dbReference type="Proteomes" id="UP000831859"/>
    </source>
</evidence>
<dbReference type="PANTHER" id="PTHR42718">
    <property type="entry name" value="MAJOR FACILITATOR SUPERFAMILY MULTIDRUG TRANSPORTER MFSC"/>
    <property type="match status" value="1"/>
</dbReference>
<feature type="transmembrane region" description="Helical" evidence="6">
    <location>
        <begin position="34"/>
        <end position="56"/>
    </location>
</feature>
<dbReference type="PROSITE" id="PS50850">
    <property type="entry name" value="MFS"/>
    <property type="match status" value="1"/>
</dbReference>
<keyword evidence="4 6" id="KW-1133">Transmembrane helix</keyword>
<feature type="transmembrane region" description="Helical" evidence="6">
    <location>
        <begin position="386"/>
        <end position="403"/>
    </location>
</feature>